<protein>
    <submittedName>
        <fullName evidence="1">Uncharacterized protein</fullName>
    </submittedName>
</protein>
<dbReference type="Pfam" id="PF04390">
    <property type="entry name" value="LptE"/>
    <property type="match status" value="1"/>
</dbReference>
<organism evidence="1 2">
    <name type="scientific">Mucilaginibacter gotjawali</name>
    <dbReference type="NCBI Taxonomy" id="1550579"/>
    <lineage>
        <taxon>Bacteria</taxon>
        <taxon>Pseudomonadati</taxon>
        <taxon>Bacteroidota</taxon>
        <taxon>Sphingobacteriia</taxon>
        <taxon>Sphingobacteriales</taxon>
        <taxon>Sphingobacteriaceae</taxon>
        <taxon>Mucilaginibacter</taxon>
    </lineage>
</organism>
<dbReference type="InterPro" id="IPR007485">
    <property type="entry name" value="LPS_assembly_LptE"/>
</dbReference>
<dbReference type="AlphaFoldDB" id="A0A120MZG0"/>
<gene>
    <name evidence="1" type="ORF">MgSA37_04323</name>
</gene>
<reference evidence="1 2" key="1">
    <citation type="submission" date="2015-12" db="EMBL/GenBank/DDBJ databases">
        <title>Genome sequence of Mucilaginibacter gotjawali.</title>
        <authorList>
            <person name="Lee J.S."/>
            <person name="Lee K.C."/>
            <person name="Kim K.K."/>
            <person name="Lee B.W."/>
        </authorList>
    </citation>
    <scope>NUCLEOTIDE SEQUENCE [LARGE SCALE GENOMIC DNA]</scope>
    <source>
        <strain evidence="1 2">SA3-7</strain>
    </source>
</reference>
<dbReference type="RefSeq" id="WP_096354741.1">
    <property type="nucleotide sequence ID" value="NZ_AP017313.1"/>
</dbReference>
<dbReference type="Proteomes" id="UP000218263">
    <property type="component" value="Chromosome"/>
</dbReference>
<proteinExistence type="predicted"/>
<dbReference type="EMBL" id="AP017313">
    <property type="protein sequence ID" value="BAU56126.1"/>
    <property type="molecule type" value="Genomic_DNA"/>
</dbReference>
<dbReference type="KEGG" id="mgot:MgSA37_04323"/>
<keyword evidence="2" id="KW-1185">Reference proteome</keyword>
<dbReference type="PROSITE" id="PS51257">
    <property type="entry name" value="PROKAR_LIPOPROTEIN"/>
    <property type="match status" value="1"/>
</dbReference>
<evidence type="ECO:0000313" key="1">
    <source>
        <dbReference type="EMBL" id="BAU56126.1"/>
    </source>
</evidence>
<dbReference type="GO" id="GO:0043165">
    <property type="term" value="P:Gram-negative-bacterium-type cell outer membrane assembly"/>
    <property type="evidence" value="ECO:0007669"/>
    <property type="project" value="InterPro"/>
</dbReference>
<sequence>MKRIPGLLLVVIGLFLLGSSCSYSLKLSGASIPVNMKTIRVEFFENNAQLVVNNLSTNFTEALKTRIRNTTKLAVVQGEADAIMSGAITDYSIAPVSINATANNVAPIAGASRLTITVKVKYENLLEKGKKDNDSFEESFTKYQDFSGDINTQEQTLIAAINKQLTEDIFNKAFANW</sequence>
<evidence type="ECO:0000313" key="2">
    <source>
        <dbReference type="Proteomes" id="UP000218263"/>
    </source>
</evidence>
<dbReference type="OrthoDB" id="9790776at2"/>
<dbReference type="GO" id="GO:0019867">
    <property type="term" value="C:outer membrane"/>
    <property type="evidence" value="ECO:0007669"/>
    <property type="project" value="InterPro"/>
</dbReference>
<accession>A0A120MZG0</accession>
<name>A0A120MZG0_9SPHI</name>